<keyword evidence="12" id="KW-0732">Signal</keyword>
<dbReference type="GO" id="GO:0016226">
    <property type="term" value="P:iron-sulfur cluster assembly"/>
    <property type="evidence" value="ECO:0007669"/>
    <property type="project" value="UniProtKB-UniRule"/>
</dbReference>
<gene>
    <name evidence="10" type="primary">NBP35</name>
    <name evidence="13" type="ORF">E3Q17_01284</name>
</gene>
<dbReference type="Gene3D" id="3.40.50.300">
    <property type="entry name" value="P-loop containing nucleotide triphosphate hydrolases"/>
    <property type="match status" value="1"/>
</dbReference>
<dbReference type="GO" id="GO:0140663">
    <property type="term" value="F:ATP-dependent FeS chaperone activity"/>
    <property type="evidence" value="ECO:0007669"/>
    <property type="project" value="InterPro"/>
</dbReference>
<dbReference type="CDD" id="cd02037">
    <property type="entry name" value="Mrp_NBP35"/>
    <property type="match status" value="1"/>
</dbReference>
<dbReference type="GO" id="GO:0005829">
    <property type="term" value="C:cytosol"/>
    <property type="evidence" value="ECO:0007669"/>
    <property type="project" value="TreeGrafter"/>
</dbReference>
<evidence type="ECO:0000313" key="13">
    <source>
        <dbReference type="EMBL" id="TIC02796.1"/>
    </source>
</evidence>
<accession>A0A4T0PQM8</accession>
<dbReference type="PANTHER" id="PTHR23264">
    <property type="entry name" value="NUCLEOTIDE-BINDING PROTEIN NBP35 YEAST -RELATED"/>
    <property type="match status" value="1"/>
</dbReference>
<dbReference type="GO" id="GO:0046872">
    <property type="term" value="F:metal ion binding"/>
    <property type="evidence" value="ECO:0007669"/>
    <property type="project" value="UniProtKB-KW"/>
</dbReference>
<evidence type="ECO:0000256" key="12">
    <source>
        <dbReference type="SAM" id="SignalP"/>
    </source>
</evidence>
<feature type="binding site" evidence="10">
    <location>
        <position position="42"/>
    </location>
    <ligand>
        <name>[4Fe-4S] cluster</name>
        <dbReference type="ChEBI" id="CHEBI:49883"/>
        <label>1</label>
    </ligand>
</feature>
<feature type="binding site" evidence="10">
    <location>
        <position position="272"/>
    </location>
    <ligand>
        <name>[4Fe-4S] cluster</name>
        <dbReference type="ChEBI" id="CHEBI:49883"/>
        <label>2</label>
        <note>ligand shared with heterodimeric partner</note>
    </ligand>
</feature>
<reference evidence="13 14" key="1">
    <citation type="submission" date="2019-03" db="EMBL/GenBank/DDBJ databases">
        <title>Sequencing 25 genomes of Wallemia mellicola.</title>
        <authorList>
            <person name="Gostincar C."/>
        </authorList>
    </citation>
    <scope>NUCLEOTIDE SEQUENCE [LARGE SCALE GENOMIC DNA]</scope>
    <source>
        <strain evidence="13 14">EXF-1262</strain>
    </source>
</reference>
<feature type="region of interest" description="Disordered" evidence="11">
    <location>
        <begin position="26"/>
        <end position="53"/>
    </location>
</feature>
<feature type="signal peptide" evidence="12">
    <location>
        <begin position="1"/>
        <end position="24"/>
    </location>
</feature>
<dbReference type="FunFam" id="3.40.50.300:FF:000427">
    <property type="entry name" value="Cytosolic Fe-S cluster assembly factor NUBP1"/>
    <property type="match status" value="1"/>
</dbReference>
<keyword evidence="4 10" id="KW-0963">Cytoplasm</keyword>
<evidence type="ECO:0000256" key="3">
    <source>
        <dbReference type="ARBA" id="ARBA00022485"/>
    </source>
</evidence>
<keyword evidence="3 10" id="KW-0004">4Fe-4S</keyword>
<evidence type="ECO:0000256" key="5">
    <source>
        <dbReference type="ARBA" id="ARBA00022723"/>
    </source>
</evidence>
<feature type="chain" id="PRO_5030101669" evidence="12">
    <location>
        <begin position="25"/>
        <end position="345"/>
    </location>
</feature>
<keyword evidence="8 10" id="KW-0408">Iron</keyword>
<keyword evidence="9 10" id="KW-0411">Iron-sulfur</keyword>
<organism evidence="13 14">
    <name type="scientific">Wallemia mellicola</name>
    <dbReference type="NCBI Taxonomy" id="1708541"/>
    <lineage>
        <taxon>Eukaryota</taxon>
        <taxon>Fungi</taxon>
        <taxon>Dikarya</taxon>
        <taxon>Basidiomycota</taxon>
        <taxon>Wallemiomycotina</taxon>
        <taxon>Wallemiomycetes</taxon>
        <taxon>Wallemiales</taxon>
        <taxon>Wallemiaceae</taxon>
        <taxon>Wallemia</taxon>
    </lineage>
</organism>
<protein>
    <submittedName>
        <fullName evidence="13">Cytosolic Fe-S cluster assembly factor nubp1-A</fullName>
    </submittedName>
</protein>
<keyword evidence="6 10" id="KW-0547">Nucleotide-binding</keyword>
<evidence type="ECO:0000256" key="2">
    <source>
        <dbReference type="ARBA" id="ARBA00004496"/>
    </source>
</evidence>
<dbReference type="GO" id="GO:1904564">
    <property type="term" value="C:cytosolic [4Fe-4S] assembly scaffold complex"/>
    <property type="evidence" value="ECO:0007669"/>
    <property type="project" value="UniProtKB-ARBA"/>
</dbReference>
<dbReference type="SUPFAM" id="SSF52540">
    <property type="entry name" value="P-loop containing nucleoside triphosphate hydrolases"/>
    <property type="match status" value="1"/>
</dbReference>
<dbReference type="InterPro" id="IPR019591">
    <property type="entry name" value="Mrp/NBP35_ATP-bd"/>
</dbReference>
<dbReference type="PANTHER" id="PTHR23264:SF35">
    <property type="entry name" value="CYTOSOLIC FE-S CLUSTER ASSEMBLY FACTOR NUBP1"/>
    <property type="match status" value="1"/>
</dbReference>
<comment type="caution">
    <text evidence="13">The sequence shown here is derived from an EMBL/GenBank/DDBJ whole genome shotgun (WGS) entry which is preliminary data.</text>
</comment>
<dbReference type="InterPro" id="IPR033756">
    <property type="entry name" value="YlxH/NBP35"/>
</dbReference>
<comment type="similarity">
    <text evidence="10">Belongs to the Mrp/NBP35 ATP-binding proteins family. NUBP1/NBP35 subfamily.</text>
</comment>
<evidence type="ECO:0000256" key="9">
    <source>
        <dbReference type="ARBA" id="ARBA00023014"/>
    </source>
</evidence>
<evidence type="ECO:0000256" key="1">
    <source>
        <dbReference type="ARBA" id="ARBA00004123"/>
    </source>
</evidence>
<comment type="function">
    <text evidence="10">Component of the cytosolic iron-sulfur (Fe/S) protein assembly (CIA) machinery. Required for maturation of extramitochondrial Fe-S proteins. The NBP35-CFD1 heterotetramer forms a Fe-S scaffold complex, mediating the de novo assembly of an Fe-S cluster and its transfer to target apoproteins.</text>
</comment>
<dbReference type="HAMAP" id="MF_02040">
    <property type="entry name" value="Mrp_NBP35"/>
    <property type="match status" value="1"/>
</dbReference>
<feature type="binding site" evidence="10">
    <location>
        <position position="269"/>
    </location>
    <ligand>
        <name>[4Fe-4S] cluster</name>
        <dbReference type="ChEBI" id="CHEBI:49883"/>
        <label>2</label>
        <note>ligand shared with heterodimeric partner</note>
    </ligand>
</feature>
<sequence>MLVHSDSISLIFFTIIMSITSTTTTTIENPKYDQPDNAPEHCPGTESDNAGKASACEGCPNQTTCATAPKGPDPDLPAIRERMSAVKHKVMVLSGKGGVGKSTFTSQLAWAMSGDDSKEVGIMDVDICGPSIPTVMGLVGESIHQSASGWSPVYVQDNLGVMSIGFLLPSDTNAVIWRGPKKNGLIKQFLKDVDWGTNLDYLLIDTPPGTSDEHLSCVNYLKESGINGAVLITTPQEVALQDVRKEIDFCRKTNIPILGIVENMSGFVCPSCHGESEIFAASTGGAQALAEELGLDLLGKVPLDPRIGQSADFGLNFLEEYPDSPATTAYLEIIDKISKKVETSN</sequence>
<dbReference type="InterPro" id="IPR027417">
    <property type="entry name" value="P-loop_NTPase"/>
</dbReference>
<name>A0A4T0PQM8_9BASI</name>
<dbReference type="GO" id="GO:0005524">
    <property type="term" value="F:ATP binding"/>
    <property type="evidence" value="ECO:0007669"/>
    <property type="project" value="UniProtKB-KW"/>
</dbReference>
<feature type="binding site" evidence="10">
    <location>
        <begin position="95"/>
        <end position="102"/>
    </location>
    <ligand>
        <name>ATP</name>
        <dbReference type="ChEBI" id="CHEBI:30616"/>
    </ligand>
</feature>
<comment type="subcellular location">
    <subcellularLocation>
        <location evidence="2 10">Cytoplasm</location>
    </subcellularLocation>
    <subcellularLocation>
        <location evidence="1">Nucleus</location>
    </subcellularLocation>
</comment>
<dbReference type="GO" id="GO:0051539">
    <property type="term" value="F:4 iron, 4 sulfur cluster binding"/>
    <property type="evidence" value="ECO:0007669"/>
    <property type="project" value="UniProtKB-UniRule"/>
</dbReference>
<dbReference type="Proteomes" id="UP000307169">
    <property type="component" value="Unassembled WGS sequence"/>
</dbReference>
<dbReference type="GO" id="GO:0005634">
    <property type="term" value="C:nucleus"/>
    <property type="evidence" value="ECO:0007669"/>
    <property type="project" value="UniProtKB-SubCell"/>
</dbReference>
<feature type="binding site" evidence="10">
    <location>
        <position position="65"/>
    </location>
    <ligand>
        <name>[4Fe-4S] cluster</name>
        <dbReference type="ChEBI" id="CHEBI:49883"/>
        <label>1</label>
    </ligand>
</feature>
<keyword evidence="7 10" id="KW-0067">ATP-binding</keyword>
<dbReference type="InterPro" id="IPR028601">
    <property type="entry name" value="NUBP1/Nbp35"/>
</dbReference>
<dbReference type="HAMAP" id="MF_03038">
    <property type="entry name" value="NUBP1"/>
    <property type="match status" value="1"/>
</dbReference>
<dbReference type="EMBL" id="SPRH01000010">
    <property type="protein sequence ID" value="TIC02796.1"/>
    <property type="molecule type" value="Genomic_DNA"/>
</dbReference>
<proteinExistence type="inferred from homology"/>
<keyword evidence="5 10" id="KW-0479">Metal-binding</keyword>
<evidence type="ECO:0000256" key="11">
    <source>
        <dbReference type="SAM" id="MobiDB-lite"/>
    </source>
</evidence>
<evidence type="ECO:0000256" key="7">
    <source>
        <dbReference type="ARBA" id="ARBA00022840"/>
    </source>
</evidence>
<evidence type="ECO:0000256" key="4">
    <source>
        <dbReference type="ARBA" id="ARBA00022490"/>
    </source>
</evidence>
<feature type="binding site" evidence="10">
    <location>
        <position position="59"/>
    </location>
    <ligand>
        <name>[4Fe-4S] cluster</name>
        <dbReference type="ChEBI" id="CHEBI:49883"/>
        <label>1</label>
    </ligand>
</feature>
<evidence type="ECO:0000256" key="8">
    <source>
        <dbReference type="ARBA" id="ARBA00023004"/>
    </source>
</evidence>
<evidence type="ECO:0000256" key="10">
    <source>
        <dbReference type="HAMAP-Rule" id="MF_03038"/>
    </source>
</evidence>
<evidence type="ECO:0000313" key="14">
    <source>
        <dbReference type="Proteomes" id="UP000307169"/>
    </source>
</evidence>
<evidence type="ECO:0000256" key="6">
    <source>
        <dbReference type="ARBA" id="ARBA00022741"/>
    </source>
</evidence>
<dbReference type="Pfam" id="PF10609">
    <property type="entry name" value="ParA"/>
    <property type="match status" value="1"/>
</dbReference>
<feature type="binding site" evidence="10">
    <location>
        <position position="56"/>
    </location>
    <ligand>
        <name>[4Fe-4S] cluster</name>
        <dbReference type="ChEBI" id="CHEBI:49883"/>
        <label>1</label>
    </ligand>
</feature>
<dbReference type="AlphaFoldDB" id="A0A4T0PQM8"/>